<evidence type="ECO:0008006" key="3">
    <source>
        <dbReference type="Google" id="ProtNLM"/>
    </source>
</evidence>
<sequence length="411" mass="45944">MDDSACQTPHLPLELYRPIFEELHFQSDFPTLSSAALVCRSLRYEAQSWLFRGPMGLGPVAAGHLGIALSDRGAGYFKRVKDSRLHVKFLMTIVSSSNARKRLWSSCCSIYANPHLARYVKSYAIDSIVEYQENPLWSLLLAALPMMVNLKSLTFRAFGGHPAAKELLAGCTFQLTYLDWGSHSDEAGIGAFLLGQRELRHVSLHCDSLLDINSHQPHTSPSHSDRLSATGCIQKLASVEGSRAVIESLLPTRNVTSLSWVPHLDDALSAPVDHLSEELGKLKCLSFGGYFARPHFRLVAPYLKSVEVLELVGLHDLDELNCLASLPALRELIISLQWGSSRLPVPTNPTVRAEIIASLFKGSKKLERVDVVYEWRKQNEIWYQKWMKPMTGSSTMEASVLKREDVKKGRF</sequence>
<reference evidence="1 2" key="1">
    <citation type="journal article" date="2018" name="Evol. Lett.">
        <title>Horizontal gene cluster transfer increased hallucinogenic mushroom diversity.</title>
        <authorList>
            <person name="Reynolds H.T."/>
            <person name="Vijayakumar V."/>
            <person name="Gluck-Thaler E."/>
            <person name="Korotkin H.B."/>
            <person name="Matheny P.B."/>
            <person name="Slot J.C."/>
        </authorList>
    </citation>
    <scope>NUCLEOTIDE SEQUENCE [LARGE SCALE GENOMIC DNA]</scope>
    <source>
        <strain evidence="1 2">2629</strain>
    </source>
</reference>
<protein>
    <recommendedName>
        <fullName evidence="3">F-box domain-containing protein</fullName>
    </recommendedName>
</protein>
<dbReference type="InParanoid" id="A0A409YG89"/>
<gene>
    <name evidence="1" type="ORF">CVT24_011181</name>
</gene>
<keyword evidence="2" id="KW-1185">Reference proteome</keyword>
<organism evidence="1 2">
    <name type="scientific">Panaeolus cyanescens</name>
    <dbReference type="NCBI Taxonomy" id="181874"/>
    <lineage>
        <taxon>Eukaryota</taxon>
        <taxon>Fungi</taxon>
        <taxon>Dikarya</taxon>
        <taxon>Basidiomycota</taxon>
        <taxon>Agaricomycotina</taxon>
        <taxon>Agaricomycetes</taxon>
        <taxon>Agaricomycetidae</taxon>
        <taxon>Agaricales</taxon>
        <taxon>Agaricineae</taxon>
        <taxon>Galeropsidaceae</taxon>
        <taxon>Panaeolus</taxon>
    </lineage>
</organism>
<dbReference type="EMBL" id="NHTK01001194">
    <property type="protein sequence ID" value="PPR02033.1"/>
    <property type="molecule type" value="Genomic_DNA"/>
</dbReference>
<accession>A0A409YG89</accession>
<evidence type="ECO:0000313" key="1">
    <source>
        <dbReference type="EMBL" id="PPR02033.1"/>
    </source>
</evidence>
<proteinExistence type="predicted"/>
<name>A0A409YG89_9AGAR</name>
<evidence type="ECO:0000313" key="2">
    <source>
        <dbReference type="Proteomes" id="UP000284842"/>
    </source>
</evidence>
<dbReference type="InterPro" id="IPR032675">
    <property type="entry name" value="LRR_dom_sf"/>
</dbReference>
<comment type="caution">
    <text evidence="1">The sequence shown here is derived from an EMBL/GenBank/DDBJ whole genome shotgun (WGS) entry which is preliminary data.</text>
</comment>
<dbReference type="OrthoDB" id="3232239at2759"/>
<dbReference type="Gene3D" id="3.80.10.10">
    <property type="entry name" value="Ribonuclease Inhibitor"/>
    <property type="match status" value="1"/>
</dbReference>
<dbReference type="Proteomes" id="UP000284842">
    <property type="component" value="Unassembled WGS sequence"/>
</dbReference>
<dbReference type="AlphaFoldDB" id="A0A409YG89"/>